<accession>A0AAD9Q2L9</accession>
<dbReference type="Proteomes" id="UP001249851">
    <property type="component" value="Unassembled WGS sequence"/>
</dbReference>
<dbReference type="EMBL" id="JARQWQ010000076">
    <property type="protein sequence ID" value="KAK2553598.1"/>
    <property type="molecule type" value="Genomic_DNA"/>
</dbReference>
<organism evidence="1 2">
    <name type="scientific">Acropora cervicornis</name>
    <name type="common">Staghorn coral</name>
    <dbReference type="NCBI Taxonomy" id="6130"/>
    <lineage>
        <taxon>Eukaryota</taxon>
        <taxon>Metazoa</taxon>
        <taxon>Cnidaria</taxon>
        <taxon>Anthozoa</taxon>
        <taxon>Hexacorallia</taxon>
        <taxon>Scleractinia</taxon>
        <taxon>Astrocoeniina</taxon>
        <taxon>Acroporidae</taxon>
        <taxon>Acropora</taxon>
    </lineage>
</organism>
<dbReference type="AlphaFoldDB" id="A0AAD9Q2L9"/>
<evidence type="ECO:0000313" key="2">
    <source>
        <dbReference type="Proteomes" id="UP001249851"/>
    </source>
</evidence>
<proteinExistence type="predicted"/>
<reference evidence="1" key="2">
    <citation type="journal article" date="2023" name="Science">
        <title>Genomic signatures of disease resistance in endangered staghorn corals.</title>
        <authorList>
            <person name="Vollmer S.V."/>
            <person name="Selwyn J.D."/>
            <person name="Despard B.A."/>
            <person name="Roesel C.L."/>
        </authorList>
    </citation>
    <scope>NUCLEOTIDE SEQUENCE</scope>
    <source>
        <strain evidence="1">K2</strain>
    </source>
</reference>
<reference evidence="1" key="1">
    <citation type="journal article" date="2023" name="G3 (Bethesda)">
        <title>Whole genome assembly and annotation of the endangered Caribbean coral Acropora cervicornis.</title>
        <authorList>
            <person name="Selwyn J.D."/>
            <person name="Vollmer S.V."/>
        </authorList>
    </citation>
    <scope>NUCLEOTIDE SEQUENCE</scope>
    <source>
        <strain evidence="1">K2</strain>
    </source>
</reference>
<name>A0AAD9Q2L9_ACRCE</name>
<comment type="caution">
    <text evidence="1">The sequence shown here is derived from an EMBL/GenBank/DDBJ whole genome shotgun (WGS) entry which is preliminary data.</text>
</comment>
<evidence type="ECO:0000313" key="1">
    <source>
        <dbReference type="EMBL" id="KAK2553598.1"/>
    </source>
</evidence>
<sequence>MDQLIPQVTDEVTKRLQPLLVNLSSMVQQTQSLPTASSQAPAEQATALQSTGSNIQQVQGLAAIQDAVEVPAFHST</sequence>
<gene>
    <name evidence="1" type="ORF">P5673_025090</name>
</gene>
<protein>
    <submittedName>
        <fullName evidence="1">Uncharacterized protein</fullName>
    </submittedName>
</protein>
<keyword evidence="2" id="KW-1185">Reference proteome</keyword>